<reference evidence="4 5" key="1">
    <citation type="submission" date="2016-05" db="EMBL/GenBank/DDBJ databases">
        <title>First whole genome sequencing of Entamoeba histolytica HM1:IMSS-clone-6.</title>
        <authorList>
            <person name="Mukherjee Avik.K."/>
            <person name="Izumyama S."/>
            <person name="Nakada-Tsukui K."/>
            <person name="Nozaki T."/>
        </authorList>
    </citation>
    <scope>NUCLEOTIDE SEQUENCE [LARGE SCALE GENOMIC DNA]</scope>
    <source>
        <strain evidence="4 5">HM1:IMSS clone 6</strain>
    </source>
</reference>
<dbReference type="Pfam" id="PF07984">
    <property type="entry name" value="NTP_transf_7"/>
    <property type="match status" value="1"/>
</dbReference>
<gene>
    <name evidence="4" type="ORF">CL6EHI_171270</name>
</gene>
<keyword evidence="2" id="KW-0808">Transferase</keyword>
<organism evidence="4 5">
    <name type="scientific">Entamoeba histolytica</name>
    <dbReference type="NCBI Taxonomy" id="5759"/>
    <lineage>
        <taxon>Eukaryota</taxon>
        <taxon>Amoebozoa</taxon>
        <taxon>Evosea</taxon>
        <taxon>Archamoebae</taxon>
        <taxon>Mastigamoebida</taxon>
        <taxon>Entamoebidae</taxon>
        <taxon>Entamoeba</taxon>
    </lineage>
</organism>
<dbReference type="Proteomes" id="UP000078387">
    <property type="component" value="Unassembled WGS sequence"/>
</dbReference>
<evidence type="ECO:0000313" key="5">
    <source>
        <dbReference type="Proteomes" id="UP000078387"/>
    </source>
</evidence>
<sequence length="336" mass="39110">MMERRESNEDDFESIVKLDRISFIQELMEMELTISPNIVTDSYKSITTTLESFLKLLLEMFKKFEIELTNVQLIGSTVRTILFGDLDNNDTFDIDLAIKIKCDRFDDVLRAEEATLLDLCKQQKINASSQEVPLYFLNKALVSEPFPWALISVGSIDCVVDIKVSPFDALCDFSVNSLRIELKQVIEQSLESTAIIPITSSYSVPLVVSDIQNKVLHWKDNTIRRIGLRYVLMKVKGFNLENSNDVILFGENILNEFFDKPSEYFQTELFKFIQRHFFKNQFDFTSIYKFLNILNETIIAVKNPSLLSSEVDKIKKMLEIFEKTGRRSKRERYFEE</sequence>
<evidence type="ECO:0000256" key="1">
    <source>
        <dbReference type="ARBA" id="ARBA00007631"/>
    </source>
</evidence>
<accession>A0A5K1U5R7</accession>
<comment type="caution">
    <text evidence="4">The sequence shown here is derived from an EMBL/GenBank/DDBJ whole genome shotgun (WGS) entry which is preliminary data.</text>
</comment>
<name>A0A5K1U5R7_ENTHI</name>
<evidence type="ECO:0000256" key="3">
    <source>
        <dbReference type="ARBA" id="ARBA00047933"/>
    </source>
</evidence>
<dbReference type="VEuPathDB" id="AmoebaDB:EHI_171270"/>
<dbReference type="InterPro" id="IPR012937">
    <property type="entry name" value="TET5"/>
</dbReference>
<dbReference type="GO" id="GO:1990817">
    <property type="term" value="F:poly(A) RNA polymerase activity"/>
    <property type="evidence" value="ECO:0007669"/>
    <property type="project" value="UniProtKB-EC"/>
</dbReference>
<protein>
    <recommendedName>
        <fullName evidence="6">Nucleotidyltransferase</fullName>
    </recommendedName>
</protein>
<dbReference type="GO" id="GO:0048255">
    <property type="term" value="P:mRNA stabilization"/>
    <property type="evidence" value="ECO:0007669"/>
    <property type="project" value="TreeGrafter"/>
</dbReference>
<evidence type="ECO:0008006" key="6">
    <source>
        <dbReference type="Google" id="ProtNLM"/>
    </source>
</evidence>
<dbReference type="VEuPathDB" id="AmoebaDB:EHI7A_203270"/>
<dbReference type="VEuPathDB" id="AmoebaDB:KM1_119650"/>
<dbReference type="GO" id="GO:0003723">
    <property type="term" value="F:RNA binding"/>
    <property type="evidence" value="ECO:0007669"/>
    <property type="project" value="TreeGrafter"/>
</dbReference>
<dbReference type="PANTHER" id="PTHR12974">
    <property type="entry name" value="PRION-LIKE- Q/N-RICH -DOMAIN-BEARING PROTEIN PROTEIN 44"/>
    <property type="match status" value="1"/>
</dbReference>
<proteinExistence type="inferred from homology"/>
<dbReference type="OMA" id="TSHEWDI"/>
<dbReference type="VEuPathDB" id="AmoebaDB:EHI5A_102930"/>
<dbReference type="PANTHER" id="PTHR12974:SF36">
    <property type="entry name" value="POLYNUCLEOTIDE ADENYLYLTRANSFERASE"/>
    <property type="match status" value="1"/>
</dbReference>
<dbReference type="EMBL" id="BDEQ01000001">
    <property type="protein sequence ID" value="GAT97162.1"/>
    <property type="molecule type" value="Genomic_DNA"/>
</dbReference>
<evidence type="ECO:0000313" key="4">
    <source>
        <dbReference type="EMBL" id="GAT97162.1"/>
    </source>
</evidence>
<comment type="similarity">
    <text evidence="1">Belongs to the TENT family.</text>
</comment>
<dbReference type="AlphaFoldDB" id="A0A5K1U5R7"/>
<comment type="catalytic activity">
    <reaction evidence="3">
        <text>RNA(n) + ATP = RNA(n)-3'-adenine ribonucleotide + diphosphate</text>
        <dbReference type="Rhea" id="RHEA:11332"/>
        <dbReference type="Rhea" id="RHEA-COMP:14527"/>
        <dbReference type="Rhea" id="RHEA-COMP:17347"/>
        <dbReference type="ChEBI" id="CHEBI:30616"/>
        <dbReference type="ChEBI" id="CHEBI:33019"/>
        <dbReference type="ChEBI" id="CHEBI:140395"/>
        <dbReference type="ChEBI" id="CHEBI:173115"/>
        <dbReference type="EC" id="2.7.7.19"/>
    </reaction>
    <physiologicalReaction direction="left-to-right" evidence="3">
        <dbReference type="Rhea" id="RHEA:11333"/>
    </physiologicalReaction>
</comment>
<evidence type="ECO:0000256" key="2">
    <source>
        <dbReference type="ARBA" id="ARBA00022679"/>
    </source>
</evidence>